<dbReference type="Gene3D" id="1.25.40.180">
    <property type="match status" value="1"/>
</dbReference>
<feature type="region of interest" description="Disordered" evidence="6">
    <location>
        <begin position="137"/>
        <end position="192"/>
    </location>
</feature>
<dbReference type="CDD" id="cd11561">
    <property type="entry name" value="W2_eIF5"/>
    <property type="match status" value="1"/>
</dbReference>
<keyword evidence="3" id="KW-0547">Nucleotide-binding</keyword>
<evidence type="ECO:0000256" key="3">
    <source>
        <dbReference type="ARBA" id="ARBA00022741"/>
    </source>
</evidence>
<proteinExistence type="inferred from homology"/>
<dbReference type="SMART" id="SM00515">
    <property type="entry name" value="eIF5C"/>
    <property type="match status" value="1"/>
</dbReference>
<evidence type="ECO:0000256" key="2">
    <source>
        <dbReference type="ARBA" id="ARBA00022540"/>
    </source>
</evidence>
<dbReference type="OrthoDB" id="10250831at2759"/>
<dbReference type="SMART" id="SM00653">
    <property type="entry name" value="eIF2B_5"/>
    <property type="match status" value="1"/>
</dbReference>
<dbReference type="Gene3D" id="3.30.30.170">
    <property type="match status" value="1"/>
</dbReference>
<dbReference type="PROSITE" id="PS51363">
    <property type="entry name" value="W2"/>
    <property type="match status" value="1"/>
</dbReference>
<feature type="domain" description="W2" evidence="7">
    <location>
        <begin position="244"/>
        <end position="406"/>
    </location>
</feature>
<evidence type="ECO:0000256" key="4">
    <source>
        <dbReference type="ARBA" id="ARBA00022917"/>
    </source>
</evidence>
<evidence type="ECO:0000259" key="7">
    <source>
        <dbReference type="PROSITE" id="PS51363"/>
    </source>
</evidence>
<dbReference type="InterPro" id="IPR016024">
    <property type="entry name" value="ARM-type_fold"/>
</dbReference>
<dbReference type="InterPro" id="IPR045196">
    <property type="entry name" value="IF2/IF5"/>
</dbReference>
<dbReference type="FunFam" id="3.30.30.170:FF:000002">
    <property type="entry name" value="Eukaryotic translation initiation factor 5"/>
    <property type="match status" value="1"/>
</dbReference>
<keyword evidence="5" id="KW-0342">GTP-binding</keyword>
<dbReference type="FunCoup" id="A0A4V3SJN3">
    <property type="interactions" value="1221"/>
</dbReference>
<dbReference type="GO" id="GO:0005525">
    <property type="term" value="F:GTP binding"/>
    <property type="evidence" value="ECO:0007669"/>
    <property type="project" value="UniProtKB-KW"/>
</dbReference>
<dbReference type="InterPro" id="IPR016189">
    <property type="entry name" value="Transl_init_fac_IF2/IF5_N"/>
</dbReference>
<sequence>MATINIRRDVADPFYRYKMEKLQSKIEGKGNGIKSVIVNLSSVAHSLSRDPSYVVKYFGFELGAQVTANPSDDRYIINGAHDAPKLQDYLDGFINKFVLCGKCKNPETDLLVQKDGRIIRDCKACGQRTDVDLRHKLAGYIVKNPPRREKKSKGEKSKKNGKKNGDTEESSPKDSGESGEDEALEAGSDDELTRTIHETAKQLNGTSIKDDDWAVDMSEEAIKARAQNLPDDLKSRLVIEGGDSEGGDTPYDQLGSWIVSEKAKNNGDVDSIEVYKKATELGIEKKHKTLQVLAQTLFDENIVKKNQIKKHAGLLKKLITSDRHEKALLGGTERFIGNDHPELIKAVPTILMGYYDNDILTEETITNWGTKASRKYVEIQVSKKVRKAAEPFLKWLEQEDSEDEEEDSDEE</sequence>
<evidence type="ECO:0000256" key="1">
    <source>
        <dbReference type="ARBA" id="ARBA00010397"/>
    </source>
</evidence>
<dbReference type="EMBL" id="ML220112">
    <property type="protein sequence ID" value="TGZ84655.1"/>
    <property type="molecule type" value="Genomic_DNA"/>
</dbReference>
<reference evidence="8 9" key="1">
    <citation type="submission" date="2019-04" db="EMBL/GenBank/DDBJ databases">
        <title>Comparative genomics and transcriptomics to analyze fruiting body development in filamentous ascomycetes.</title>
        <authorList>
            <consortium name="DOE Joint Genome Institute"/>
            <person name="Lutkenhaus R."/>
            <person name="Traeger S."/>
            <person name="Breuer J."/>
            <person name="Kuo A."/>
            <person name="Lipzen A."/>
            <person name="Pangilinan J."/>
            <person name="Dilworth D."/>
            <person name="Sandor L."/>
            <person name="Poggeler S."/>
            <person name="Barry K."/>
            <person name="Grigoriev I.V."/>
            <person name="Nowrousian M."/>
        </authorList>
    </citation>
    <scope>NUCLEOTIDE SEQUENCE [LARGE SCALE GENOMIC DNA]</scope>
    <source>
        <strain evidence="8 9">CBS 389.68</strain>
    </source>
</reference>
<accession>A0A4V3SJN3</accession>
<evidence type="ECO:0000313" key="9">
    <source>
        <dbReference type="Proteomes" id="UP000298138"/>
    </source>
</evidence>
<evidence type="ECO:0000256" key="5">
    <source>
        <dbReference type="ARBA" id="ARBA00023134"/>
    </source>
</evidence>
<dbReference type="Gene3D" id="2.20.25.350">
    <property type="match status" value="1"/>
</dbReference>
<dbReference type="PANTHER" id="PTHR23001:SF7">
    <property type="entry name" value="EUKARYOTIC TRANSLATION INITIATION FACTOR 5"/>
    <property type="match status" value="1"/>
</dbReference>
<dbReference type="AlphaFoldDB" id="A0A4V3SJN3"/>
<evidence type="ECO:0000256" key="6">
    <source>
        <dbReference type="SAM" id="MobiDB-lite"/>
    </source>
</evidence>
<dbReference type="GO" id="GO:0001732">
    <property type="term" value="P:formation of cytoplasmic translation initiation complex"/>
    <property type="evidence" value="ECO:0007669"/>
    <property type="project" value="TreeGrafter"/>
</dbReference>
<dbReference type="GO" id="GO:0005829">
    <property type="term" value="C:cytosol"/>
    <property type="evidence" value="ECO:0007669"/>
    <property type="project" value="TreeGrafter"/>
</dbReference>
<keyword evidence="2" id="KW-0396">Initiation factor</keyword>
<dbReference type="PANTHER" id="PTHR23001">
    <property type="entry name" value="EUKARYOTIC TRANSLATION INITIATION FACTOR"/>
    <property type="match status" value="1"/>
</dbReference>
<dbReference type="STRING" id="341454.A0A4V3SJN3"/>
<keyword evidence="9" id="KW-1185">Reference proteome</keyword>
<dbReference type="InterPro" id="IPR002735">
    <property type="entry name" value="Transl_init_fac_IF2/IF5_dom"/>
</dbReference>
<dbReference type="SUPFAM" id="SSF75689">
    <property type="entry name" value="Zinc-binding domain of translation initiation factor 2 beta"/>
    <property type="match status" value="1"/>
</dbReference>
<dbReference type="GO" id="GO:0005092">
    <property type="term" value="F:GDP-dissociation inhibitor activity"/>
    <property type="evidence" value="ECO:0007669"/>
    <property type="project" value="TreeGrafter"/>
</dbReference>
<dbReference type="InterPro" id="IPR016190">
    <property type="entry name" value="Transl_init_fac_IF2/IF5_Zn-bd"/>
</dbReference>
<dbReference type="FunFam" id="1.25.40.180:FF:000031">
    <property type="entry name" value="Eukaryotic translation initiation factor 5"/>
    <property type="match status" value="1"/>
</dbReference>
<name>A0A4V3SJN3_9PEZI</name>
<feature type="compositionally biased region" description="Acidic residues" evidence="6">
    <location>
        <begin position="177"/>
        <end position="190"/>
    </location>
</feature>
<dbReference type="Proteomes" id="UP000298138">
    <property type="component" value="Unassembled WGS sequence"/>
</dbReference>
<dbReference type="FunFam" id="2.20.25.350:FF:000001">
    <property type="entry name" value="Eukaryotic translation initiation factor 5"/>
    <property type="match status" value="1"/>
</dbReference>
<organism evidence="8 9">
    <name type="scientific">Ascodesmis nigricans</name>
    <dbReference type="NCBI Taxonomy" id="341454"/>
    <lineage>
        <taxon>Eukaryota</taxon>
        <taxon>Fungi</taxon>
        <taxon>Dikarya</taxon>
        <taxon>Ascomycota</taxon>
        <taxon>Pezizomycotina</taxon>
        <taxon>Pezizomycetes</taxon>
        <taxon>Pezizales</taxon>
        <taxon>Ascodesmidaceae</taxon>
        <taxon>Ascodesmis</taxon>
    </lineage>
</organism>
<dbReference type="SUPFAM" id="SSF48371">
    <property type="entry name" value="ARM repeat"/>
    <property type="match status" value="1"/>
</dbReference>
<dbReference type="SUPFAM" id="SSF100966">
    <property type="entry name" value="Translation initiation factor 2 beta, aIF2beta, N-terminal domain"/>
    <property type="match status" value="1"/>
</dbReference>
<comment type="similarity">
    <text evidence="1">Belongs to the eIF-2-beta/eIF-5 family.</text>
</comment>
<gene>
    <name evidence="8" type="ORF">EX30DRAFT_5163</name>
</gene>
<dbReference type="InParanoid" id="A0A4V3SJN3"/>
<dbReference type="GO" id="GO:0071074">
    <property type="term" value="F:eukaryotic initiation factor eIF2 binding"/>
    <property type="evidence" value="ECO:0007669"/>
    <property type="project" value="TreeGrafter"/>
</dbReference>
<dbReference type="InterPro" id="IPR003307">
    <property type="entry name" value="W2_domain"/>
</dbReference>
<keyword evidence="4" id="KW-0648">Protein biosynthesis</keyword>
<feature type="compositionally biased region" description="Basic and acidic residues" evidence="6">
    <location>
        <begin position="152"/>
        <end position="176"/>
    </location>
</feature>
<dbReference type="Pfam" id="PF02020">
    <property type="entry name" value="W2"/>
    <property type="match status" value="1"/>
</dbReference>
<protein>
    <recommendedName>
        <fullName evidence="7">W2 domain-containing protein</fullName>
    </recommendedName>
</protein>
<dbReference type="Pfam" id="PF01873">
    <property type="entry name" value="eIF-5_eIF-2B"/>
    <property type="match status" value="1"/>
</dbReference>
<dbReference type="GO" id="GO:0003743">
    <property type="term" value="F:translation initiation factor activity"/>
    <property type="evidence" value="ECO:0007669"/>
    <property type="project" value="UniProtKB-KW"/>
</dbReference>
<evidence type="ECO:0000313" key="8">
    <source>
        <dbReference type="EMBL" id="TGZ84655.1"/>
    </source>
</evidence>